<keyword evidence="6 8" id="KW-1133">Transmembrane helix</keyword>
<dbReference type="EMBL" id="LR590463">
    <property type="protein sequence ID" value="VTP63929.1"/>
    <property type="molecule type" value="Genomic_DNA"/>
</dbReference>
<dbReference type="AlphaFoldDB" id="A0A447QCT5"/>
<evidence type="ECO:0000313" key="10">
    <source>
        <dbReference type="EMBL" id="VTP63929.1"/>
    </source>
</evidence>
<feature type="transmembrane region" description="Helical" evidence="8">
    <location>
        <begin position="230"/>
        <end position="248"/>
    </location>
</feature>
<feature type="transmembrane region" description="Helical" evidence="8">
    <location>
        <begin position="197"/>
        <end position="218"/>
    </location>
</feature>
<evidence type="ECO:0000256" key="3">
    <source>
        <dbReference type="ARBA" id="ARBA00022448"/>
    </source>
</evidence>
<evidence type="ECO:0000313" key="11">
    <source>
        <dbReference type="Proteomes" id="UP000271603"/>
    </source>
</evidence>
<feature type="transmembrane region" description="Helical" evidence="8">
    <location>
        <begin position="12"/>
        <end position="34"/>
    </location>
</feature>
<dbReference type="Proteomes" id="UP000271603">
    <property type="component" value="Chromosome"/>
</dbReference>
<dbReference type="GeneID" id="61766292"/>
<keyword evidence="7 8" id="KW-0472">Membrane</keyword>
<evidence type="ECO:0000256" key="1">
    <source>
        <dbReference type="ARBA" id="ARBA00004651"/>
    </source>
</evidence>
<feature type="transmembrane region" description="Helical" evidence="8">
    <location>
        <begin position="131"/>
        <end position="157"/>
    </location>
</feature>
<keyword evidence="3" id="KW-0813">Transport</keyword>
<dbReference type="PANTHER" id="PTHR30269">
    <property type="entry name" value="TRANSMEMBRANE PROTEIN YFCA"/>
    <property type="match status" value="1"/>
</dbReference>
<feature type="transmembrane region" description="Helical" evidence="8">
    <location>
        <begin position="76"/>
        <end position="94"/>
    </location>
</feature>
<evidence type="ECO:0000256" key="4">
    <source>
        <dbReference type="ARBA" id="ARBA00022475"/>
    </source>
</evidence>
<dbReference type="RefSeq" id="WP_054307454.1">
    <property type="nucleotide sequence ID" value="NZ_CAMIPJ010000001.1"/>
</dbReference>
<dbReference type="Pfam" id="PF01925">
    <property type="entry name" value="TauE"/>
    <property type="match status" value="1"/>
</dbReference>
<evidence type="ECO:0000256" key="5">
    <source>
        <dbReference type="ARBA" id="ARBA00022692"/>
    </source>
</evidence>
<protein>
    <recommendedName>
        <fullName evidence="8">Probable membrane transporter protein</fullName>
    </recommendedName>
</protein>
<evidence type="ECO:0000313" key="12">
    <source>
        <dbReference type="Proteomes" id="UP000307968"/>
    </source>
</evidence>
<comment type="subcellular location">
    <subcellularLocation>
        <location evidence="1 8">Cell membrane</location>
        <topology evidence="1 8">Multi-pass membrane protein</topology>
    </subcellularLocation>
</comment>
<reference evidence="9 11" key="1">
    <citation type="submission" date="2018-12" db="EMBL/GenBank/DDBJ databases">
        <authorList>
            <consortium name="Pathogen Informatics"/>
        </authorList>
    </citation>
    <scope>NUCLEOTIDE SEQUENCE [LARGE SCALE GENOMIC DNA]</scope>
    <source>
        <strain evidence="10 12">NCTC12971</strain>
        <strain evidence="9 11">NCTC9419</strain>
    </source>
</reference>
<proteinExistence type="inferred from homology"/>
<dbReference type="STRING" id="61652.AXX16_2350"/>
<keyword evidence="4 8" id="KW-1003">Cell membrane</keyword>
<organism evidence="9 11">
    <name type="scientific">Serratia rubidaea</name>
    <name type="common">Serratia marinorubra</name>
    <dbReference type="NCBI Taxonomy" id="61652"/>
    <lineage>
        <taxon>Bacteria</taxon>
        <taxon>Pseudomonadati</taxon>
        <taxon>Pseudomonadota</taxon>
        <taxon>Gammaproteobacteria</taxon>
        <taxon>Enterobacterales</taxon>
        <taxon>Yersiniaceae</taxon>
        <taxon>Serratia</taxon>
    </lineage>
</organism>
<dbReference type="InterPro" id="IPR002781">
    <property type="entry name" value="TM_pro_TauE-like"/>
</dbReference>
<feature type="transmembrane region" description="Helical" evidence="8">
    <location>
        <begin position="101"/>
        <end position="119"/>
    </location>
</feature>
<dbReference type="PANTHER" id="PTHR30269:SF32">
    <property type="entry name" value="MEMBRANE TRANSPORTER PROTEIN-RELATED"/>
    <property type="match status" value="1"/>
</dbReference>
<keyword evidence="5 8" id="KW-0812">Transmembrane</keyword>
<dbReference type="GO" id="GO:0005886">
    <property type="term" value="C:plasma membrane"/>
    <property type="evidence" value="ECO:0007669"/>
    <property type="project" value="UniProtKB-SubCell"/>
</dbReference>
<evidence type="ECO:0000313" key="9">
    <source>
        <dbReference type="EMBL" id="VEA67855.1"/>
    </source>
</evidence>
<dbReference type="EMBL" id="LR134155">
    <property type="protein sequence ID" value="VEA67855.1"/>
    <property type="molecule type" value="Genomic_DNA"/>
</dbReference>
<name>A0A447QCT5_SERRU</name>
<dbReference type="Proteomes" id="UP000307968">
    <property type="component" value="Chromosome"/>
</dbReference>
<evidence type="ECO:0000256" key="2">
    <source>
        <dbReference type="ARBA" id="ARBA00009142"/>
    </source>
</evidence>
<gene>
    <name evidence="10" type="ORF">NCTC12971_03424</name>
    <name evidence="9" type="ORF">NCTC9419_00053</name>
</gene>
<dbReference type="InterPro" id="IPR052017">
    <property type="entry name" value="TSUP"/>
</dbReference>
<accession>A0A447QCT5</accession>
<evidence type="ECO:0000256" key="6">
    <source>
        <dbReference type="ARBA" id="ARBA00022989"/>
    </source>
</evidence>
<evidence type="ECO:0000256" key="8">
    <source>
        <dbReference type="RuleBase" id="RU363041"/>
    </source>
</evidence>
<feature type="transmembrane region" description="Helical" evidence="8">
    <location>
        <begin position="169"/>
        <end position="191"/>
    </location>
</feature>
<sequence length="251" mass="26918">MQDALQLSHYLVLAGALLAAYVIFGIAGFGTALIASPVMALYIPVAKIVPLLALLDMCAALVNVSRDGRNANRPELRRLIPLMIAGSLIGALILLRTRPDILLLALGIFVVLYAVYALSGLKPDRRFSAKAAVPFGLVGGVFSALFGSGGFIYAIYLSGRIERKEAMRITQTTLIGLSTLTRVVIFALAGVYFDADLLLLALALAPGMLLGITLGRYFTLKMSREQFLKLINMILLASGSMLIIRYLSAAL</sequence>
<comment type="similarity">
    <text evidence="2 8">Belongs to the 4-toluene sulfonate uptake permease (TSUP) (TC 2.A.102) family.</text>
</comment>
<evidence type="ECO:0000256" key="7">
    <source>
        <dbReference type="ARBA" id="ARBA00023136"/>
    </source>
</evidence>
<feature type="transmembrane region" description="Helical" evidence="8">
    <location>
        <begin position="41"/>
        <end position="64"/>
    </location>
</feature>